<organism evidence="11 12">
    <name type="scientific">[Candida] arabinofermentans NRRL YB-2248</name>
    <dbReference type="NCBI Taxonomy" id="983967"/>
    <lineage>
        <taxon>Eukaryota</taxon>
        <taxon>Fungi</taxon>
        <taxon>Dikarya</taxon>
        <taxon>Ascomycota</taxon>
        <taxon>Saccharomycotina</taxon>
        <taxon>Pichiomycetes</taxon>
        <taxon>Pichiales</taxon>
        <taxon>Pichiaceae</taxon>
        <taxon>Ogataea</taxon>
        <taxon>Ogataea/Candida clade</taxon>
    </lineage>
</organism>
<dbReference type="GO" id="GO:0000139">
    <property type="term" value="C:Golgi membrane"/>
    <property type="evidence" value="ECO:0007669"/>
    <property type="project" value="UniProtKB-SubCell"/>
</dbReference>
<dbReference type="GO" id="GO:0005789">
    <property type="term" value="C:endoplasmic reticulum membrane"/>
    <property type="evidence" value="ECO:0007669"/>
    <property type="project" value="UniProtKB-SubCell"/>
</dbReference>
<evidence type="ECO:0000256" key="10">
    <source>
        <dbReference type="RuleBase" id="RU369019"/>
    </source>
</evidence>
<dbReference type="InterPro" id="IPR015943">
    <property type="entry name" value="WD40/YVTN_repeat-like_dom_sf"/>
</dbReference>
<keyword evidence="4 10" id="KW-0677">Repeat</keyword>
<dbReference type="STRING" id="983967.A0A1E4T3X9"/>
<dbReference type="GO" id="GO:0015031">
    <property type="term" value="P:protein transport"/>
    <property type="evidence" value="ECO:0007669"/>
    <property type="project" value="UniProtKB-KW"/>
</dbReference>
<dbReference type="PANTHER" id="PTHR23284:SF0">
    <property type="entry name" value="PROLACTIN REGULATORY ELEMENT-BINDING PROTEIN"/>
    <property type="match status" value="1"/>
</dbReference>
<reference evidence="12" key="1">
    <citation type="submission" date="2016-04" db="EMBL/GenBank/DDBJ databases">
        <title>Comparative genomics of biotechnologically important yeasts.</title>
        <authorList>
            <consortium name="DOE Joint Genome Institute"/>
            <person name="Riley R."/>
            <person name="Haridas S."/>
            <person name="Wolfe K.H."/>
            <person name="Lopes M.R."/>
            <person name="Hittinger C.T."/>
            <person name="Goker M."/>
            <person name="Salamov A."/>
            <person name="Wisecaver J."/>
            <person name="Long T.M."/>
            <person name="Aerts A.L."/>
            <person name="Barry K."/>
            <person name="Choi C."/>
            <person name="Clum A."/>
            <person name="Coughlan A.Y."/>
            <person name="Deshpande S."/>
            <person name="Douglass A.P."/>
            <person name="Hanson S.J."/>
            <person name="Klenk H.-P."/>
            <person name="Labutti K."/>
            <person name="Lapidus A."/>
            <person name="Lindquist E."/>
            <person name="Lipzen A."/>
            <person name="Meier-Kolthoff J.P."/>
            <person name="Ohm R.A."/>
            <person name="Otillar R.P."/>
            <person name="Pangilinan J."/>
            <person name="Peng Y."/>
            <person name="Rokas A."/>
            <person name="Rosa C.A."/>
            <person name="Scheuner C."/>
            <person name="Sibirny A.A."/>
            <person name="Slot J.C."/>
            <person name="Stielow J.B."/>
            <person name="Sun H."/>
            <person name="Kurtzman C.P."/>
            <person name="Blackwell M."/>
            <person name="Grigoriev I.V."/>
            <person name="Jeffries T.W."/>
        </authorList>
    </citation>
    <scope>NUCLEOTIDE SEQUENCE [LARGE SCALE GENOMIC DNA]</scope>
    <source>
        <strain evidence="12">NRRL YB-2248</strain>
    </source>
</reference>
<evidence type="ECO:0000256" key="7">
    <source>
        <dbReference type="ARBA" id="ARBA00022927"/>
    </source>
</evidence>
<comment type="subcellular location">
    <subcellularLocation>
        <location evidence="10">Endoplasmic reticulum membrane</location>
        <topology evidence="10">Single-pass type II membrane protein</topology>
    </subcellularLocation>
    <subcellularLocation>
        <location evidence="10">Golgi apparatus membrane</location>
        <topology evidence="10">Single-pass type II membrane protein</topology>
    </subcellularLocation>
</comment>
<dbReference type="Proteomes" id="UP000094801">
    <property type="component" value="Unassembled WGS sequence"/>
</dbReference>
<dbReference type="GO" id="GO:0006888">
    <property type="term" value="P:endoplasmic reticulum to Golgi vesicle-mediated transport"/>
    <property type="evidence" value="ECO:0007669"/>
    <property type="project" value="UniProtKB-UniRule"/>
</dbReference>
<evidence type="ECO:0000256" key="2">
    <source>
        <dbReference type="ARBA" id="ARBA00022574"/>
    </source>
</evidence>
<evidence type="ECO:0000313" key="11">
    <source>
        <dbReference type="EMBL" id="ODV86459.1"/>
    </source>
</evidence>
<feature type="non-terminal residue" evidence="11">
    <location>
        <position position="357"/>
    </location>
</feature>
<gene>
    <name evidence="11" type="ORF">CANARDRAFT_197313</name>
</gene>
<keyword evidence="8" id="KW-1133">Transmembrane helix</keyword>
<dbReference type="GO" id="GO:0003400">
    <property type="term" value="P:regulation of COPII vesicle coating"/>
    <property type="evidence" value="ECO:0007669"/>
    <property type="project" value="UniProtKB-UniRule"/>
</dbReference>
<evidence type="ECO:0000256" key="1">
    <source>
        <dbReference type="ARBA" id="ARBA00022448"/>
    </source>
</evidence>
<dbReference type="EMBL" id="KV453850">
    <property type="protein sequence ID" value="ODV86459.1"/>
    <property type="molecule type" value="Genomic_DNA"/>
</dbReference>
<keyword evidence="6" id="KW-0931">ER-Golgi transport</keyword>
<evidence type="ECO:0000256" key="6">
    <source>
        <dbReference type="ARBA" id="ARBA00022892"/>
    </source>
</evidence>
<dbReference type="SUPFAM" id="SSF50998">
    <property type="entry name" value="Quinoprotein alcohol dehydrogenase-like"/>
    <property type="match status" value="1"/>
</dbReference>
<evidence type="ECO:0000313" key="12">
    <source>
        <dbReference type="Proteomes" id="UP000094801"/>
    </source>
</evidence>
<evidence type="ECO:0000256" key="9">
    <source>
        <dbReference type="ARBA" id="ARBA00023136"/>
    </source>
</evidence>
<dbReference type="GO" id="GO:0005085">
    <property type="term" value="F:guanyl-nucleotide exchange factor activity"/>
    <property type="evidence" value="ECO:0007669"/>
    <property type="project" value="InterPro"/>
</dbReference>
<keyword evidence="12" id="KW-1185">Reference proteome</keyword>
<dbReference type="InterPro" id="IPR011047">
    <property type="entry name" value="Quinoprotein_ADH-like_sf"/>
</dbReference>
<name>A0A1E4T3X9_9ASCO</name>
<comment type="function">
    <text evidence="10">Guanine nucleotide-exchange factor (GEF) required for the formation or budding of transport vesicles from the ER.</text>
</comment>
<protein>
    <recommendedName>
        <fullName evidence="10">Guanine nucleotide-exchange factor SEC12</fullName>
    </recommendedName>
</protein>
<keyword evidence="3" id="KW-0812">Transmembrane</keyword>
<dbReference type="AlphaFoldDB" id="A0A1E4T3X9"/>
<dbReference type="Gene3D" id="2.130.10.10">
    <property type="entry name" value="YVTN repeat-like/Quinoprotein amine dehydrogenase"/>
    <property type="match status" value="1"/>
</dbReference>
<evidence type="ECO:0000256" key="8">
    <source>
        <dbReference type="ARBA" id="ARBA00022989"/>
    </source>
</evidence>
<dbReference type="InterPro" id="IPR045260">
    <property type="entry name" value="Sec12-like"/>
</dbReference>
<keyword evidence="5 10" id="KW-0256">Endoplasmic reticulum</keyword>
<accession>A0A1E4T3X9</accession>
<dbReference type="OrthoDB" id="2013972at2759"/>
<evidence type="ECO:0000256" key="5">
    <source>
        <dbReference type="ARBA" id="ARBA00022824"/>
    </source>
</evidence>
<evidence type="ECO:0000256" key="4">
    <source>
        <dbReference type="ARBA" id="ARBA00022737"/>
    </source>
</evidence>
<evidence type="ECO:0000256" key="3">
    <source>
        <dbReference type="ARBA" id="ARBA00022692"/>
    </source>
</evidence>
<comment type="similarity">
    <text evidence="10">Belongs to the WD repeat SEC12 family.</text>
</comment>
<keyword evidence="1 10" id="KW-0813">Transport</keyword>
<keyword evidence="2 10" id="KW-0853">WD repeat</keyword>
<keyword evidence="9" id="KW-0472">Membrane</keyword>
<dbReference type="PANTHER" id="PTHR23284">
    <property type="entry name" value="PROLACTIN REGULATORY ELEMENT BINDING PROTEIN"/>
    <property type="match status" value="1"/>
</dbReference>
<proteinExistence type="inferred from homology"/>
<keyword evidence="7 10" id="KW-0653">Protein transport</keyword>
<sequence>MAKLKSFTLDLGYPIYGSKFVNGNTLIVAGGGGEGNNGIPNKITALLIQPDNPKKPIKRFRELVLNDKEDCPMSLDVNNNMILVGINENSESIKRGINKHLRKFRYQNEHLKFVESCQIHPSNNSSVYQKLTCLTKDGNLGVIAISDNPSSLYIVDTSDNLEEKFKIFTAGDVKDISISPDGKMMCYITSTHFEAISTITGRSVFKTELSFTMSKIAFYDNNAVIIAGSNKAGIVLGEFLVNKSSISKTSVVARNMKGITSIDVNPKSGIVSLAGSDCSILLVRVKDFKLLKKLEKVHGFAITKITSSEDGKYIASVSAANTVNIQVIPPNYSTSKSFIASAIQLILTTILVALLAI</sequence>